<evidence type="ECO:0000313" key="1">
    <source>
        <dbReference type="EMBL" id="MEE1935627.1"/>
    </source>
</evidence>
<dbReference type="RefSeq" id="WP_330076357.1">
    <property type="nucleotide sequence ID" value="NZ_JAZDQJ010000027.1"/>
</dbReference>
<protein>
    <submittedName>
        <fullName evidence="1">Uncharacterized protein</fullName>
    </submittedName>
</protein>
<sequence>MKHRGKAFLQWADPNLHHRTHSEKLDNGRLIDVQVRLARTGETQLFVGVYDELGQPLSEEGFDKRPGETMTRAMNWGVARARHLGQAASTSIARQHGR</sequence>
<dbReference type="EMBL" id="JAZDQJ010000027">
    <property type="protein sequence ID" value="MEE1935627.1"/>
    <property type="molecule type" value="Genomic_DNA"/>
</dbReference>
<comment type="caution">
    <text evidence="1">The sequence shown here is derived from an EMBL/GenBank/DDBJ whole genome shotgun (WGS) entry which is preliminary data.</text>
</comment>
<reference evidence="1 2" key="1">
    <citation type="submission" date="2024-01" db="EMBL/GenBank/DDBJ databases">
        <title>Unpublished Manusciprt.</title>
        <authorList>
            <person name="Duman M."/>
            <person name="Valdes E.G."/>
            <person name="Ajmi N."/>
            <person name="Altun S."/>
            <person name="Saticioglu I.B."/>
        </authorList>
    </citation>
    <scope>NUCLEOTIDE SEQUENCE [LARGE SCALE GENOMIC DNA]</scope>
    <source>
        <strain evidence="1 2">148P</strain>
    </source>
</reference>
<proteinExistence type="predicted"/>
<gene>
    <name evidence="1" type="ORF">V0R50_20530</name>
</gene>
<organism evidence="1 2">
    <name type="scientific">Pseudomonas ulcerans</name>
    <dbReference type="NCBI Taxonomy" id="3115852"/>
    <lineage>
        <taxon>Bacteria</taxon>
        <taxon>Pseudomonadati</taxon>
        <taxon>Pseudomonadota</taxon>
        <taxon>Gammaproteobacteria</taxon>
        <taxon>Pseudomonadales</taxon>
        <taxon>Pseudomonadaceae</taxon>
        <taxon>Pseudomonas</taxon>
    </lineage>
</organism>
<accession>A0ABU7HVP3</accession>
<evidence type="ECO:0000313" key="2">
    <source>
        <dbReference type="Proteomes" id="UP001335100"/>
    </source>
</evidence>
<dbReference type="Proteomes" id="UP001335100">
    <property type="component" value="Unassembled WGS sequence"/>
</dbReference>
<keyword evidence="2" id="KW-1185">Reference proteome</keyword>
<name>A0ABU7HVP3_9PSED</name>